<dbReference type="EMBL" id="FWXV01000001">
    <property type="protein sequence ID" value="SMC48671.1"/>
    <property type="molecule type" value="Genomic_DNA"/>
</dbReference>
<dbReference type="AlphaFoldDB" id="A0A1W1ZKU1"/>
<gene>
    <name evidence="1" type="ORF">SAMN05661093_00144</name>
</gene>
<protein>
    <submittedName>
        <fullName evidence="1">Uncharacterized protein</fullName>
    </submittedName>
</protein>
<dbReference type="RefSeq" id="WP_084424139.1">
    <property type="nucleotide sequence ID" value="NZ_FWXV01000001.1"/>
</dbReference>
<evidence type="ECO:0000313" key="1">
    <source>
        <dbReference type="EMBL" id="SMC48671.1"/>
    </source>
</evidence>
<sequence>MWPFPDEQAFRAWATDPDAWLSEQDEDLMLHDPAGLPLLLSAAQDADCPKKDYCADVLADYARRIVGWDRVDVYQALRETATTAAASHDPRARQWSEYVTRLFSYRAKARPVNRAGAEQMAADLLLGPADRLIVQVAPGGKHWQCAEPDAYPTYLYINRRTGSFRLVRFQPLSAAELAALPS</sequence>
<proteinExistence type="predicted"/>
<organism evidence="1 2">
    <name type="scientific">Kibdelosporangium aridum</name>
    <dbReference type="NCBI Taxonomy" id="2030"/>
    <lineage>
        <taxon>Bacteria</taxon>
        <taxon>Bacillati</taxon>
        <taxon>Actinomycetota</taxon>
        <taxon>Actinomycetes</taxon>
        <taxon>Pseudonocardiales</taxon>
        <taxon>Pseudonocardiaceae</taxon>
        <taxon>Kibdelosporangium</taxon>
    </lineage>
</organism>
<dbReference type="OrthoDB" id="963167at2"/>
<dbReference type="Proteomes" id="UP000192674">
    <property type="component" value="Unassembled WGS sequence"/>
</dbReference>
<reference evidence="1 2" key="1">
    <citation type="submission" date="2017-04" db="EMBL/GenBank/DDBJ databases">
        <authorList>
            <person name="Afonso C.L."/>
            <person name="Miller P.J."/>
            <person name="Scott M.A."/>
            <person name="Spackman E."/>
            <person name="Goraichik I."/>
            <person name="Dimitrov K.M."/>
            <person name="Suarez D.L."/>
            <person name="Swayne D.E."/>
        </authorList>
    </citation>
    <scope>NUCLEOTIDE SEQUENCE [LARGE SCALE GENOMIC DNA]</scope>
    <source>
        <strain evidence="1 2">DSM 43828</strain>
    </source>
</reference>
<accession>A0A1W1ZKU1</accession>
<evidence type="ECO:0000313" key="2">
    <source>
        <dbReference type="Proteomes" id="UP000192674"/>
    </source>
</evidence>
<name>A0A1W1ZKU1_KIBAR</name>
<keyword evidence="2" id="KW-1185">Reference proteome</keyword>